<dbReference type="Proteomes" id="UP000824596">
    <property type="component" value="Unassembled WGS sequence"/>
</dbReference>
<dbReference type="Gene3D" id="3.40.50.1820">
    <property type="entry name" value="alpha/beta hydrolase"/>
    <property type="match status" value="1"/>
</dbReference>
<feature type="chain" id="PRO_5040491461" evidence="1">
    <location>
        <begin position="28"/>
        <end position="413"/>
    </location>
</feature>
<dbReference type="GeneID" id="68359844"/>
<keyword evidence="2" id="KW-0472">Membrane</keyword>
<organism evidence="2 3">
    <name type="scientific">Hirsutella rhossiliensis</name>
    <dbReference type="NCBI Taxonomy" id="111463"/>
    <lineage>
        <taxon>Eukaryota</taxon>
        <taxon>Fungi</taxon>
        <taxon>Dikarya</taxon>
        <taxon>Ascomycota</taxon>
        <taxon>Pezizomycotina</taxon>
        <taxon>Sordariomycetes</taxon>
        <taxon>Hypocreomycetidae</taxon>
        <taxon>Hypocreales</taxon>
        <taxon>Ophiocordycipitaceae</taxon>
        <taxon>Hirsutella</taxon>
    </lineage>
</organism>
<reference evidence="2" key="1">
    <citation type="submission" date="2021-09" db="EMBL/GenBank/DDBJ databases">
        <title>A high-quality genome of the endoparasitic fungus Hirsutella rhossiliensis with a comparison of Hirsutella genomes reveals transposable elements contributing to genome size variation.</title>
        <authorList>
            <person name="Lin R."/>
            <person name="Jiao Y."/>
            <person name="Sun X."/>
            <person name="Ling J."/>
            <person name="Xie B."/>
            <person name="Cheng X."/>
        </authorList>
    </citation>
    <scope>NUCLEOTIDE SEQUENCE</scope>
    <source>
        <strain evidence="2">HR02</strain>
    </source>
</reference>
<evidence type="ECO:0000256" key="1">
    <source>
        <dbReference type="SAM" id="SignalP"/>
    </source>
</evidence>
<dbReference type="PANTHER" id="PTHR35560:SF3">
    <property type="entry name" value="PEPTIDASE S9 PROLYL OLIGOPEPTIDASE CATALYTIC DOMAIN-CONTAINING PROTEIN"/>
    <property type="match status" value="1"/>
</dbReference>
<dbReference type="EMBL" id="JAIZPD010000016">
    <property type="protein sequence ID" value="KAH0958415.1"/>
    <property type="molecule type" value="Genomic_DNA"/>
</dbReference>
<dbReference type="RefSeq" id="XP_044715928.1">
    <property type="nucleotide sequence ID" value="XM_044869186.1"/>
</dbReference>
<evidence type="ECO:0000313" key="3">
    <source>
        <dbReference type="Proteomes" id="UP000824596"/>
    </source>
</evidence>
<keyword evidence="2" id="KW-0812">Transmembrane</keyword>
<comment type="caution">
    <text evidence="2">The sequence shown here is derived from an EMBL/GenBank/DDBJ whole genome shotgun (WGS) entry which is preliminary data.</text>
</comment>
<evidence type="ECO:0000313" key="2">
    <source>
        <dbReference type="EMBL" id="KAH0958415.1"/>
    </source>
</evidence>
<dbReference type="InterPro" id="IPR029058">
    <property type="entry name" value="AB_hydrolase_fold"/>
</dbReference>
<protein>
    <submittedName>
        <fullName evidence="2">Transmembrane protein</fullName>
    </submittedName>
</protein>
<dbReference type="PANTHER" id="PTHR35560">
    <property type="entry name" value="BLL0132 PROTEIN"/>
    <property type="match status" value="1"/>
</dbReference>
<feature type="signal peptide" evidence="1">
    <location>
        <begin position="1"/>
        <end position="27"/>
    </location>
</feature>
<dbReference type="AlphaFoldDB" id="A0A9P8SEI1"/>
<keyword evidence="1" id="KW-0732">Signal</keyword>
<accession>A0A9P8SEI1</accession>
<dbReference type="OrthoDB" id="2019572at2759"/>
<keyword evidence="3" id="KW-1185">Reference proteome</keyword>
<sequence length="413" mass="45466">MASHGSWCIYKIICTAITVALFRLSVASDLNHQRPAGLDASTQDAGALNGYLKLPHGKEEGEAHGAIEPPKSSRLVSVQVGSGREEIPAFYANDSADHGVQHVYITFHGKHRDGGAYWAMMNEAIRRRRGKRGYGTDRNTVVVAPQFLSTIYNSDQYTGNQLAWTDLNAWQAGSRANHPPRTKLTPIDALEAIVETFANQTRYPRMQNVTVFGHGGGGQLAQRYSAVGKEAPPHIHVRYIHGDASTSIYFTKDRPAEQGSTSACKRYNTWRYGFDEFPGTSAGSKTAKEYFRRYISRDVVSIVGVRDVKSNGDQSCMAKLQGGRKRRGRNLAWYKYVHALAQTGEDVDGFPGQFDSLPDWSAASNHSIRLRLTAVEDVSHDATGILESRGGQSALFSDGHVELGWRPGHRGSL</sequence>
<gene>
    <name evidence="2" type="ORF">HRG_10716</name>
</gene>
<name>A0A9P8SEI1_9HYPO</name>
<proteinExistence type="predicted"/>